<feature type="domain" description="ATPase BadF/BadG/BcrA/BcrD type" evidence="1">
    <location>
        <begin position="11"/>
        <end position="269"/>
    </location>
</feature>
<dbReference type="Pfam" id="PF01869">
    <property type="entry name" value="BcrAD_BadFG"/>
    <property type="match status" value="1"/>
</dbReference>
<reference evidence="2 3" key="1">
    <citation type="submission" date="2018-05" db="EMBL/GenBank/DDBJ databases">
        <title>Reference genomes for bee gut microbiota database.</title>
        <authorList>
            <person name="Ellegaard K.M."/>
        </authorList>
    </citation>
    <scope>NUCLEOTIDE SEQUENCE [LARGE SCALE GENOMIC DNA]</scope>
    <source>
        <strain evidence="2 3">ESL0284</strain>
    </source>
</reference>
<dbReference type="RefSeq" id="WP_110439212.1">
    <property type="nucleotide sequence ID" value="NZ_CP046393.1"/>
</dbReference>
<evidence type="ECO:0000313" key="3">
    <source>
        <dbReference type="Proteomes" id="UP000247565"/>
    </source>
</evidence>
<gene>
    <name evidence="2" type="ORF">DK869_06560</name>
</gene>
<sequence length="297" mass="32486">MKKKQDLLISIDGGATKSIIQIFTADGKFLLENKGGPANIASNTQESWFSIKETLDNSLKQLDITPEDVNLYGGAGLAGAEVPVARENFRKLCTGFEKFIFETDAHTSCLGAHKGKNGAVIAIGTGTVAYAIFNDKHKKLSGWGFPQDDQGGGAWLGLQLISDMLQRIEGRKPETDLSRKLYNHLKRQGEDPMLWAVRAQPQKFGSLVPWLIEQAETGCSDASLFLDKAAEIISDLALALLKDEYADLPLCLLGGLANIFLSRLSPKVREYIIPAQGQSLDGAYYLALQAYKNKEVH</sequence>
<proteinExistence type="predicted"/>
<dbReference type="InterPro" id="IPR052519">
    <property type="entry name" value="Euk-type_GlcNAc_Kinase"/>
</dbReference>
<dbReference type="PANTHER" id="PTHR43190:SF3">
    <property type="entry name" value="N-ACETYL-D-GLUCOSAMINE KINASE"/>
    <property type="match status" value="1"/>
</dbReference>
<name>A0A318MVW7_9PROT</name>
<evidence type="ECO:0000259" key="1">
    <source>
        <dbReference type="Pfam" id="PF01869"/>
    </source>
</evidence>
<dbReference type="PANTHER" id="PTHR43190">
    <property type="entry name" value="N-ACETYL-D-GLUCOSAMINE KINASE"/>
    <property type="match status" value="1"/>
</dbReference>
<dbReference type="InterPro" id="IPR002731">
    <property type="entry name" value="ATPase_BadF"/>
</dbReference>
<comment type="caution">
    <text evidence="2">The sequence shown here is derived from an EMBL/GenBank/DDBJ whole genome shotgun (WGS) entry which is preliminary data.</text>
</comment>
<organism evidence="2 3">
    <name type="scientific">Commensalibacter melissae</name>
    <dbReference type="NCBI Taxonomy" id="2070537"/>
    <lineage>
        <taxon>Bacteria</taxon>
        <taxon>Pseudomonadati</taxon>
        <taxon>Pseudomonadota</taxon>
        <taxon>Alphaproteobacteria</taxon>
        <taxon>Acetobacterales</taxon>
        <taxon>Acetobacteraceae</taxon>
    </lineage>
</organism>
<dbReference type="AlphaFoldDB" id="A0A318MVW7"/>
<keyword evidence="3" id="KW-1185">Reference proteome</keyword>
<protein>
    <submittedName>
        <fullName evidence="2">ATPase</fullName>
    </submittedName>
</protein>
<dbReference type="Proteomes" id="UP000247565">
    <property type="component" value="Unassembled WGS sequence"/>
</dbReference>
<evidence type="ECO:0000313" key="2">
    <source>
        <dbReference type="EMBL" id="PXZ00289.1"/>
    </source>
</evidence>
<dbReference type="SUPFAM" id="SSF53067">
    <property type="entry name" value="Actin-like ATPase domain"/>
    <property type="match status" value="2"/>
</dbReference>
<dbReference type="OrthoDB" id="63487at2"/>
<dbReference type="EMBL" id="QGLT01000003">
    <property type="protein sequence ID" value="PXZ00289.1"/>
    <property type="molecule type" value="Genomic_DNA"/>
</dbReference>
<dbReference type="InterPro" id="IPR043129">
    <property type="entry name" value="ATPase_NBD"/>
</dbReference>
<accession>A0A318MVW7</accession>
<dbReference type="CDD" id="cd24082">
    <property type="entry name" value="ASKHA_NBD_GspK-like"/>
    <property type="match status" value="1"/>
</dbReference>
<dbReference type="Gene3D" id="3.30.420.40">
    <property type="match status" value="2"/>
</dbReference>